<dbReference type="Pfam" id="PF02518">
    <property type="entry name" value="HATPase_c"/>
    <property type="match status" value="1"/>
</dbReference>
<evidence type="ECO:0000259" key="15">
    <source>
        <dbReference type="PROSITE" id="PS50885"/>
    </source>
</evidence>
<dbReference type="SMART" id="SM00388">
    <property type="entry name" value="HisKA"/>
    <property type="match status" value="1"/>
</dbReference>
<dbReference type="SUPFAM" id="SSF55874">
    <property type="entry name" value="ATPase domain of HSP90 chaperone/DNA topoisomerase II/histidine kinase"/>
    <property type="match status" value="1"/>
</dbReference>
<dbReference type="InterPro" id="IPR050351">
    <property type="entry name" value="BphY/WalK/GraS-like"/>
</dbReference>
<dbReference type="GO" id="GO:0000155">
    <property type="term" value="F:phosphorelay sensor kinase activity"/>
    <property type="evidence" value="ECO:0007669"/>
    <property type="project" value="InterPro"/>
</dbReference>
<evidence type="ECO:0000256" key="7">
    <source>
        <dbReference type="ARBA" id="ARBA00022741"/>
    </source>
</evidence>
<dbReference type="FunFam" id="1.10.287.130:FF:000001">
    <property type="entry name" value="Two-component sensor histidine kinase"/>
    <property type="match status" value="1"/>
</dbReference>
<keyword evidence="7" id="KW-0547">Nucleotide-binding</keyword>
<evidence type="ECO:0000256" key="5">
    <source>
        <dbReference type="ARBA" id="ARBA00022553"/>
    </source>
</evidence>
<keyword evidence="6" id="KW-0808">Transferase</keyword>
<evidence type="ECO:0000313" key="17">
    <source>
        <dbReference type="Proteomes" id="UP000448943"/>
    </source>
</evidence>
<dbReference type="AlphaFoldDB" id="A0A6N9Q1K2"/>
<keyword evidence="13" id="KW-0812">Transmembrane</keyword>
<dbReference type="Gene3D" id="1.10.287.130">
    <property type="match status" value="1"/>
</dbReference>
<feature type="transmembrane region" description="Helical" evidence="13">
    <location>
        <begin position="6"/>
        <end position="33"/>
    </location>
</feature>
<keyword evidence="8 16" id="KW-0418">Kinase</keyword>
<keyword evidence="9" id="KW-0067">ATP-binding</keyword>
<dbReference type="SUPFAM" id="SSF47384">
    <property type="entry name" value="Homodimeric domain of signal transducing histidine kinase"/>
    <property type="match status" value="1"/>
</dbReference>
<dbReference type="EMBL" id="SIJB01000019">
    <property type="protein sequence ID" value="NBI28955.1"/>
    <property type="molecule type" value="Genomic_DNA"/>
</dbReference>
<keyword evidence="17" id="KW-1185">Reference proteome</keyword>
<dbReference type="PANTHER" id="PTHR45453:SF3">
    <property type="entry name" value="HISTIDINE KINASE"/>
    <property type="match status" value="1"/>
</dbReference>
<dbReference type="SUPFAM" id="SSF158472">
    <property type="entry name" value="HAMP domain-like"/>
    <property type="match status" value="1"/>
</dbReference>
<dbReference type="InterPro" id="IPR036097">
    <property type="entry name" value="HisK_dim/P_sf"/>
</dbReference>
<organism evidence="16 17">
    <name type="scientific">Chengkuizengella marina</name>
    <dbReference type="NCBI Taxonomy" id="2507566"/>
    <lineage>
        <taxon>Bacteria</taxon>
        <taxon>Bacillati</taxon>
        <taxon>Bacillota</taxon>
        <taxon>Bacilli</taxon>
        <taxon>Bacillales</taxon>
        <taxon>Paenibacillaceae</taxon>
        <taxon>Chengkuizengella</taxon>
    </lineage>
</organism>
<dbReference type="PRINTS" id="PR00344">
    <property type="entry name" value="BCTRLSENSOR"/>
</dbReference>
<dbReference type="GO" id="GO:0005886">
    <property type="term" value="C:plasma membrane"/>
    <property type="evidence" value="ECO:0007669"/>
    <property type="project" value="UniProtKB-SubCell"/>
</dbReference>
<evidence type="ECO:0000256" key="6">
    <source>
        <dbReference type="ARBA" id="ARBA00022679"/>
    </source>
</evidence>
<dbReference type="Pfam" id="PF00672">
    <property type="entry name" value="HAMP"/>
    <property type="match status" value="1"/>
</dbReference>
<keyword evidence="13" id="KW-1133">Transmembrane helix</keyword>
<dbReference type="GO" id="GO:0016036">
    <property type="term" value="P:cellular response to phosphate starvation"/>
    <property type="evidence" value="ECO:0007669"/>
    <property type="project" value="TreeGrafter"/>
</dbReference>
<evidence type="ECO:0000256" key="13">
    <source>
        <dbReference type="SAM" id="Phobius"/>
    </source>
</evidence>
<dbReference type="CDD" id="cd00082">
    <property type="entry name" value="HisKA"/>
    <property type="match status" value="1"/>
</dbReference>
<dbReference type="InterPro" id="IPR004358">
    <property type="entry name" value="Sig_transdc_His_kin-like_C"/>
</dbReference>
<evidence type="ECO:0000256" key="8">
    <source>
        <dbReference type="ARBA" id="ARBA00022777"/>
    </source>
</evidence>
<feature type="domain" description="HAMP" evidence="15">
    <location>
        <begin position="302"/>
        <end position="354"/>
    </location>
</feature>
<feature type="transmembrane region" description="Helical" evidence="13">
    <location>
        <begin position="281"/>
        <end position="300"/>
    </location>
</feature>
<dbReference type="PANTHER" id="PTHR45453">
    <property type="entry name" value="PHOSPHATE REGULON SENSOR PROTEIN PHOR"/>
    <property type="match status" value="1"/>
</dbReference>
<dbReference type="PROSITE" id="PS50109">
    <property type="entry name" value="HIS_KIN"/>
    <property type="match status" value="1"/>
</dbReference>
<sequence>MRRNSIVFKLFIVTTLFFSIFVGLIVFSQTLFFDTFYMKKKENGIANEVELFRKKFVDNPSVLDQLTNEYYEKNNAFISVLNVDKQSYSEGMGFTIVEVPDPPVIFENGLQFSMLSEEGELLTVSLTEFFLNGEFDTINLGTLGIIEGKYIEVMGTRDDGKVTPVYIRTSNAELNTYPLKRNVKHEIIRGKINKIDINIGEETKFKWDLYMRAFQQYRKDNYSLTFPTDETVLMSYYDKNTGTDNLILVQPIFENNHAEKYIFTMHSLQPVNEAIDVMKDYYIYAAFVFLILIFILSMYYSRIISKPLIKINKVATKMSNLNFTEELEIKSEDEIGNLSKSINKLSSKLHETITNLQTANQKLQEDIERERRLEKMRKEFVSGISHELKTPLSIIQSYAEGIKDGVSVDKSDYYTEIIIKESNKMNELISDMLELSRLESGFYHLNIEKFSISDLVNEVQTKLQLNINEKNLKIKNDIQIDCIVYADRKKMELVILNFYSNAIRYTPDDKEIHIQVKKVKDQILFSIENQGASLPDDEIDKIWDRFYRVESSRNKETGGTGLGLSIVKNILELHHAQYGVQNTEKGVCFYFSLNGKEFTSSP</sequence>
<dbReference type="InterPro" id="IPR036890">
    <property type="entry name" value="HATPase_C_sf"/>
</dbReference>
<dbReference type="OrthoDB" id="9762826at2"/>
<evidence type="ECO:0000256" key="3">
    <source>
        <dbReference type="ARBA" id="ARBA00012438"/>
    </source>
</evidence>
<dbReference type="Gene3D" id="6.10.340.10">
    <property type="match status" value="1"/>
</dbReference>
<dbReference type="FunFam" id="3.30.565.10:FF:000006">
    <property type="entry name" value="Sensor histidine kinase WalK"/>
    <property type="match status" value="1"/>
</dbReference>
<evidence type="ECO:0000256" key="2">
    <source>
        <dbReference type="ARBA" id="ARBA00004651"/>
    </source>
</evidence>
<keyword evidence="11 13" id="KW-0472">Membrane</keyword>
<evidence type="ECO:0000256" key="4">
    <source>
        <dbReference type="ARBA" id="ARBA00022475"/>
    </source>
</evidence>
<keyword evidence="12" id="KW-0175">Coiled coil</keyword>
<dbReference type="InterPro" id="IPR005467">
    <property type="entry name" value="His_kinase_dom"/>
</dbReference>
<dbReference type="GO" id="GO:0004721">
    <property type="term" value="F:phosphoprotein phosphatase activity"/>
    <property type="evidence" value="ECO:0007669"/>
    <property type="project" value="TreeGrafter"/>
</dbReference>
<comment type="catalytic activity">
    <reaction evidence="1">
        <text>ATP + protein L-histidine = ADP + protein N-phospho-L-histidine.</text>
        <dbReference type="EC" id="2.7.13.3"/>
    </reaction>
</comment>
<keyword evidence="5" id="KW-0597">Phosphoprotein</keyword>
<evidence type="ECO:0000256" key="9">
    <source>
        <dbReference type="ARBA" id="ARBA00022840"/>
    </source>
</evidence>
<dbReference type="InterPro" id="IPR003660">
    <property type="entry name" value="HAMP_dom"/>
</dbReference>
<dbReference type="InterPro" id="IPR003661">
    <property type="entry name" value="HisK_dim/P_dom"/>
</dbReference>
<gene>
    <name evidence="16" type="ORF">ERL59_08280</name>
</gene>
<dbReference type="SMART" id="SM00387">
    <property type="entry name" value="HATPase_c"/>
    <property type="match status" value="1"/>
</dbReference>
<name>A0A6N9Q1K2_9BACL</name>
<evidence type="ECO:0000256" key="12">
    <source>
        <dbReference type="SAM" id="Coils"/>
    </source>
</evidence>
<dbReference type="Pfam" id="PF00512">
    <property type="entry name" value="HisKA"/>
    <property type="match status" value="1"/>
</dbReference>
<comment type="subcellular location">
    <subcellularLocation>
        <location evidence="2">Cell membrane</location>
        <topology evidence="2">Multi-pass membrane protein</topology>
    </subcellularLocation>
</comment>
<reference evidence="16 17" key="1">
    <citation type="submission" date="2019-01" db="EMBL/GenBank/DDBJ databases">
        <title>Chengkuizengella sp. nov., isolated from deep-sea sediment of East Pacific Ocean.</title>
        <authorList>
            <person name="Yang J."/>
            <person name="Lai Q."/>
            <person name="Shao Z."/>
        </authorList>
    </citation>
    <scope>NUCLEOTIDE SEQUENCE [LARGE SCALE GENOMIC DNA]</scope>
    <source>
        <strain evidence="16 17">YPA3-1-1</strain>
    </source>
</reference>
<evidence type="ECO:0000259" key="14">
    <source>
        <dbReference type="PROSITE" id="PS50109"/>
    </source>
</evidence>
<dbReference type="PROSITE" id="PS50885">
    <property type="entry name" value="HAMP"/>
    <property type="match status" value="1"/>
</dbReference>
<keyword evidence="10" id="KW-0902">Two-component regulatory system</keyword>
<dbReference type="GO" id="GO:0005524">
    <property type="term" value="F:ATP binding"/>
    <property type="evidence" value="ECO:0007669"/>
    <property type="project" value="UniProtKB-KW"/>
</dbReference>
<proteinExistence type="predicted"/>
<feature type="coiled-coil region" evidence="12">
    <location>
        <begin position="342"/>
        <end position="376"/>
    </location>
</feature>
<dbReference type="Gene3D" id="3.30.565.10">
    <property type="entry name" value="Histidine kinase-like ATPase, C-terminal domain"/>
    <property type="match status" value="1"/>
</dbReference>
<keyword evidence="4" id="KW-1003">Cell membrane</keyword>
<dbReference type="Proteomes" id="UP000448943">
    <property type="component" value="Unassembled WGS sequence"/>
</dbReference>
<dbReference type="RefSeq" id="WP_160645756.1">
    <property type="nucleotide sequence ID" value="NZ_SIJB01000019.1"/>
</dbReference>
<comment type="caution">
    <text evidence="16">The sequence shown here is derived from an EMBL/GenBank/DDBJ whole genome shotgun (WGS) entry which is preliminary data.</text>
</comment>
<dbReference type="CDD" id="cd06225">
    <property type="entry name" value="HAMP"/>
    <property type="match status" value="1"/>
</dbReference>
<feature type="domain" description="Histidine kinase" evidence="14">
    <location>
        <begin position="383"/>
        <end position="597"/>
    </location>
</feature>
<evidence type="ECO:0000256" key="10">
    <source>
        <dbReference type="ARBA" id="ARBA00023012"/>
    </source>
</evidence>
<dbReference type="EC" id="2.7.13.3" evidence="3"/>
<evidence type="ECO:0000256" key="1">
    <source>
        <dbReference type="ARBA" id="ARBA00000085"/>
    </source>
</evidence>
<evidence type="ECO:0000256" key="11">
    <source>
        <dbReference type="ARBA" id="ARBA00023136"/>
    </source>
</evidence>
<dbReference type="InterPro" id="IPR003594">
    <property type="entry name" value="HATPase_dom"/>
</dbReference>
<dbReference type="SMART" id="SM00304">
    <property type="entry name" value="HAMP"/>
    <property type="match status" value="1"/>
</dbReference>
<evidence type="ECO:0000313" key="16">
    <source>
        <dbReference type="EMBL" id="NBI28955.1"/>
    </source>
</evidence>
<accession>A0A6N9Q1K2</accession>
<protein>
    <recommendedName>
        <fullName evidence="3">histidine kinase</fullName>
        <ecNumber evidence="3">2.7.13.3</ecNumber>
    </recommendedName>
</protein>